<evidence type="ECO:0000256" key="2">
    <source>
        <dbReference type="ARBA" id="ARBA00022574"/>
    </source>
</evidence>
<evidence type="ECO:0000256" key="6">
    <source>
        <dbReference type="ARBA" id="ARBA00043913"/>
    </source>
</evidence>
<feature type="repeat" description="WD" evidence="7">
    <location>
        <begin position="578"/>
        <end position="619"/>
    </location>
</feature>
<feature type="domain" description="Nephrocystin 3-like N-terminal" evidence="8">
    <location>
        <begin position="158"/>
        <end position="319"/>
    </location>
</feature>
<dbReference type="InterPro" id="IPR036322">
    <property type="entry name" value="WD40_repeat_dom_sf"/>
</dbReference>
<dbReference type="InterPro" id="IPR015943">
    <property type="entry name" value="WD40/YVTN_repeat-like_dom_sf"/>
</dbReference>
<dbReference type="PROSITE" id="PS00678">
    <property type="entry name" value="WD_REPEATS_1"/>
    <property type="match status" value="1"/>
</dbReference>
<dbReference type="InterPro" id="IPR056884">
    <property type="entry name" value="NPHP3-like_N"/>
</dbReference>
<accession>A0A8H4M454</accession>
<feature type="repeat" description="WD" evidence="7">
    <location>
        <begin position="502"/>
        <end position="535"/>
    </location>
</feature>
<comment type="function">
    <text evidence="6">Involved in mitochondrial fission. Acts as an adapter protein required to form mitochondrial fission complexes. Formation of these complexes is required to promote constriction and fission of the mitochondrial compartment at a late step in mitochondrial division.</text>
</comment>
<evidence type="ECO:0000256" key="7">
    <source>
        <dbReference type="PROSITE-ProRule" id="PRU00221"/>
    </source>
</evidence>
<reference evidence="9" key="1">
    <citation type="journal article" date="2020" name="bioRxiv">
        <title>Genomic and phenotypic heterogeneity of clinical isolates of the human pathogens Aspergillus fumigatus, Aspergillus lentulus and Aspergillus fumigatiaffinis.</title>
        <authorList>
            <person name="dos Santos R.A.C."/>
            <person name="Steenwyk J.L."/>
            <person name="Rivero-Menendez O."/>
            <person name="Mead M.E."/>
            <person name="Silva L.P."/>
            <person name="Bastos R.W."/>
            <person name="Alastruey-Izquierdo A."/>
            <person name="Goldman G.H."/>
            <person name="Rokas A."/>
        </authorList>
    </citation>
    <scope>NUCLEOTIDE SEQUENCE</scope>
    <source>
        <strain evidence="9">CNM-CM6805</strain>
    </source>
</reference>
<feature type="repeat" description="WD" evidence="7">
    <location>
        <begin position="536"/>
        <end position="568"/>
    </location>
</feature>
<evidence type="ECO:0000256" key="5">
    <source>
        <dbReference type="ARBA" id="ARBA00039789"/>
    </source>
</evidence>
<evidence type="ECO:0000256" key="4">
    <source>
        <dbReference type="ARBA" id="ARBA00038415"/>
    </source>
</evidence>
<dbReference type="PROSITE" id="PS50294">
    <property type="entry name" value="WD_REPEATS_REGION"/>
    <property type="match status" value="9"/>
</dbReference>
<feature type="repeat" description="WD" evidence="7">
    <location>
        <begin position="788"/>
        <end position="829"/>
    </location>
</feature>
<evidence type="ECO:0000256" key="3">
    <source>
        <dbReference type="ARBA" id="ARBA00022737"/>
    </source>
</evidence>
<dbReference type="Gene3D" id="3.40.50.300">
    <property type="entry name" value="P-loop containing nucleotide triphosphate hydrolases"/>
    <property type="match status" value="1"/>
</dbReference>
<evidence type="ECO:0000256" key="1">
    <source>
        <dbReference type="ARBA" id="ARBA00004570"/>
    </source>
</evidence>
<comment type="subcellular location">
    <subcellularLocation>
        <location evidence="1">Mitochondrion outer membrane</location>
        <topology evidence="1">Peripheral membrane protein</topology>
        <orientation evidence="1">Cytoplasmic side</orientation>
    </subcellularLocation>
</comment>
<dbReference type="GO" id="GO:0005634">
    <property type="term" value="C:nucleus"/>
    <property type="evidence" value="ECO:0007669"/>
    <property type="project" value="TreeGrafter"/>
</dbReference>
<dbReference type="CDD" id="cd00200">
    <property type="entry name" value="WD40"/>
    <property type="match status" value="1"/>
</dbReference>
<feature type="repeat" description="WD" evidence="7">
    <location>
        <begin position="620"/>
        <end position="661"/>
    </location>
</feature>
<dbReference type="SUPFAM" id="SSF50978">
    <property type="entry name" value="WD40 repeat-like"/>
    <property type="match status" value="1"/>
</dbReference>
<dbReference type="AlphaFoldDB" id="A0A8H4M454"/>
<gene>
    <name evidence="9" type="ORF">CNMCM6805_001908</name>
</gene>
<feature type="repeat" description="WD" evidence="7">
    <location>
        <begin position="746"/>
        <end position="787"/>
    </location>
</feature>
<dbReference type="InterPro" id="IPR027417">
    <property type="entry name" value="P-loop_NTPase"/>
</dbReference>
<evidence type="ECO:0000313" key="10">
    <source>
        <dbReference type="Proteomes" id="UP000653565"/>
    </source>
</evidence>
<dbReference type="InterPro" id="IPR001680">
    <property type="entry name" value="WD40_rpt"/>
</dbReference>
<organism evidence="9 10">
    <name type="scientific">Aspergillus fumigatiaffinis</name>
    <dbReference type="NCBI Taxonomy" id="340414"/>
    <lineage>
        <taxon>Eukaryota</taxon>
        <taxon>Fungi</taxon>
        <taxon>Dikarya</taxon>
        <taxon>Ascomycota</taxon>
        <taxon>Pezizomycotina</taxon>
        <taxon>Eurotiomycetes</taxon>
        <taxon>Eurotiomycetidae</taxon>
        <taxon>Eurotiales</taxon>
        <taxon>Aspergillaceae</taxon>
        <taxon>Aspergillus</taxon>
        <taxon>Aspergillus subgen. Fumigati</taxon>
    </lineage>
</organism>
<feature type="repeat" description="WD" evidence="7">
    <location>
        <begin position="704"/>
        <end position="745"/>
    </location>
</feature>
<dbReference type="PROSITE" id="PS50082">
    <property type="entry name" value="WD_REPEATS_2"/>
    <property type="match status" value="9"/>
</dbReference>
<dbReference type="SMART" id="SM00320">
    <property type="entry name" value="WD40"/>
    <property type="match status" value="9"/>
</dbReference>
<dbReference type="GO" id="GO:0005741">
    <property type="term" value="C:mitochondrial outer membrane"/>
    <property type="evidence" value="ECO:0007669"/>
    <property type="project" value="UniProtKB-SubCell"/>
</dbReference>
<evidence type="ECO:0000313" key="9">
    <source>
        <dbReference type="EMBL" id="KAF4228725.1"/>
    </source>
</evidence>
<dbReference type="PRINTS" id="PR00320">
    <property type="entry name" value="GPROTEINBRPT"/>
</dbReference>
<dbReference type="Gene3D" id="2.130.10.10">
    <property type="entry name" value="YVTN repeat-like/Quinoprotein amine dehydrogenase"/>
    <property type="match status" value="5"/>
</dbReference>
<keyword evidence="2 7" id="KW-0853">WD repeat</keyword>
<sequence>MDGLSSAASIIAVVQIAGSIVKLYGGYIQEVKDARDNIFSLQRSIEGIQGTLLDLQKSLRCNGGKALPTSSKLANNITDCLSYLRDLEAKLDPGKGKKLMRKLDQTALMVGVARNADRINQNLDLAKLEGAIDAGFESFSDRNEAQCLQGTRTELLRKIMDWAVSPSQEKCIFWLNRMAGTGKSTISQTAAKKLKDTNNLGASFFFKRGEGDQGNAKKFFPTLTRQLIFRISRLRAGVQKAFNKDPEITTKSLKEQFKQLLLQPLLSLNQPDLHPSTAVIVIDALDECDHDQDIRTIIQLLPLLQRAKAIRLRIFLTSRPELPISLSFSEIADHEYQELALHEISEEVTKRDIRLFLQDRFAKIKHDKNISEDWPGNEAIQALVTMSVPLFVSAATVCRYIKNSRLEPKSRLSELLVNQSKYISRMDKTYLPILTRLLDDQESDESEQQQLLQEFQKDPSTCALQQNLKGHSASVRSVAFSLDGRLLASASDDKTIRMWDPTTVAFSPAGGLLASASRDRTVRLWDTATGVLQQSLEGYSNFIQSVAFTPNNQLLASASDDKTIRLWNPSIGALQQTPEGHSASVQLMTFSPDGRILASASDDKTIRLWVPSTGALQQTLEGHSASVQSMAFSPDGRLLASASDDKTIRLWNPSTGALLQTLEGHSIWVRSVAFSPDGRLLASTSYDKTVRLWDPSTGALLQTLEGHSVRVRSIAFSPNSRLLASTSDDRTIRLWDPTTGALQQTLKGHSDWVWSVAFSPDSGLLASASADKTIRLWDPTTGALQRTLKGHSDWVCSVAFSPESGLLASASRDTTIRLWDPATSALQQTYNITSGPQAMLTSFLEARRAHPARHMLLTVIKQLPGQSFPILLLLIIPQISELRCTSQRMIIWRRDAAAHFAAPKRQPERARLPVADRGELQADPVYEPRLPMPEAPEVQGDQPLVLDAVAGIFGAICGTQCRVLIYILAHDQARIGVVPATDASRQELNEALVSVWGTDMVSHFLTDENSGNPVDPVRGGHVLGRQVAQNMIRDPDAYTSTQISGTWILVPGEILGISGNPIIFTLAKVNGKIEETTNGITFLGKGETSLAVHSYEVRARLSLLALRHMHEDDRDCDTYIIVGMLTSTG</sequence>
<feature type="repeat" description="WD" evidence="7">
    <location>
        <begin position="662"/>
        <end position="703"/>
    </location>
</feature>
<dbReference type="PANTHER" id="PTHR22847:SF637">
    <property type="entry name" value="WD REPEAT DOMAIN 5B"/>
    <property type="match status" value="1"/>
</dbReference>
<dbReference type="Pfam" id="PF00400">
    <property type="entry name" value="WD40"/>
    <property type="match status" value="9"/>
</dbReference>
<dbReference type="Proteomes" id="UP000653565">
    <property type="component" value="Unassembled WGS sequence"/>
</dbReference>
<dbReference type="EMBL" id="JAAAPX010000145">
    <property type="protein sequence ID" value="KAF4228725.1"/>
    <property type="molecule type" value="Genomic_DNA"/>
</dbReference>
<dbReference type="Pfam" id="PF24883">
    <property type="entry name" value="NPHP3_N"/>
    <property type="match status" value="1"/>
</dbReference>
<keyword evidence="3" id="KW-0677">Repeat</keyword>
<dbReference type="GO" id="GO:1990234">
    <property type="term" value="C:transferase complex"/>
    <property type="evidence" value="ECO:0007669"/>
    <property type="project" value="UniProtKB-ARBA"/>
</dbReference>
<feature type="repeat" description="WD" evidence="7">
    <location>
        <begin position="468"/>
        <end position="500"/>
    </location>
</feature>
<dbReference type="InterPro" id="IPR020472">
    <property type="entry name" value="WD40_PAC1"/>
</dbReference>
<dbReference type="PANTHER" id="PTHR22847">
    <property type="entry name" value="WD40 REPEAT PROTEIN"/>
    <property type="match status" value="1"/>
</dbReference>
<dbReference type="InterPro" id="IPR011047">
    <property type="entry name" value="Quinoprotein_ADH-like_sf"/>
</dbReference>
<name>A0A8H4M454_9EURO</name>
<proteinExistence type="inferred from homology"/>
<evidence type="ECO:0000259" key="8">
    <source>
        <dbReference type="Pfam" id="PF24883"/>
    </source>
</evidence>
<dbReference type="SUPFAM" id="SSF50998">
    <property type="entry name" value="Quinoprotein alcohol dehydrogenase-like"/>
    <property type="match status" value="1"/>
</dbReference>
<reference evidence="9" key="2">
    <citation type="submission" date="2020-04" db="EMBL/GenBank/DDBJ databases">
        <authorList>
            <person name="Santos R.A.C."/>
            <person name="Steenwyk J.L."/>
            <person name="Rivero-Menendez O."/>
            <person name="Mead M.E."/>
            <person name="Silva L.P."/>
            <person name="Bastos R.W."/>
            <person name="Alastruey-Izquierdo A."/>
            <person name="Goldman G.H."/>
            <person name="Rokas A."/>
        </authorList>
    </citation>
    <scope>NUCLEOTIDE SEQUENCE</scope>
    <source>
        <strain evidence="9">CNM-CM6805</strain>
    </source>
</reference>
<comment type="caution">
    <text evidence="9">The sequence shown here is derived from an EMBL/GenBank/DDBJ whole genome shotgun (WGS) entry which is preliminary data.</text>
</comment>
<comment type="similarity">
    <text evidence="4">Belongs to the WD repeat MDV1/CAF4 family.</text>
</comment>
<protein>
    <recommendedName>
        <fullName evidence="5">Mitochondrial division protein 1</fullName>
    </recommendedName>
</protein>
<keyword evidence="10" id="KW-1185">Reference proteome</keyword>
<dbReference type="SUPFAM" id="SSF52540">
    <property type="entry name" value="P-loop containing nucleoside triphosphate hydrolases"/>
    <property type="match status" value="1"/>
</dbReference>
<dbReference type="InterPro" id="IPR019775">
    <property type="entry name" value="WD40_repeat_CS"/>
</dbReference>